<dbReference type="GeneID" id="56350976"/>
<sequence>MKNIREGLIPTVLGTAVTTAGIAMKKNRKIDSMISNTVFGFGLAHVVLGTIDLIEHRSKF</sequence>
<accession>A0A0J1IJX5</accession>
<dbReference type="OrthoDB" id="1756838at2"/>
<evidence type="ECO:0000313" key="2">
    <source>
        <dbReference type="Proteomes" id="UP000036045"/>
    </source>
</evidence>
<dbReference type="AlphaFoldDB" id="A0A0J1IJX5"/>
<evidence type="ECO:0000313" key="1">
    <source>
        <dbReference type="EMBL" id="KLV26288.1"/>
    </source>
</evidence>
<keyword evidence="2" id="KW-1185">Reference proteome</keyword>
<dbReference type="Proteomes" id="UP000036045">
    <property type="component" value="Unassembled WGS sequence"/>
</dbReference>
<dbReference type="PATRIC" id="fig|1397.4.peg.5607"/>
<reference evidence="1 2" key="1">
    <citation type="submission" date="2015-05" db="EMBL/GenBank/DDBJ databases">
        <title>Whole genome sequence and identification of bacterial endophytes from Costus igneus.</title>
        <authorList>
            <person name="Lee Y.P."/>
            <person name="Gan H.M."/>
            <person name="Eng W."/>
            <person name="Wheatley M.S."/>
            <person name="Caraballo A."/>
            <person name="Polter S."/>
            <person name="Savka M.A."/>
            <person name="Hudson A.O."/>
        </authorList>
    </citation>
    <scope>NUCLEOTIDE SEQUENCE [LARGE SCALE GENOMIC DNA]</scope>
    <source>
        <strain evidence="1 2">RIT379</strain>
    </source>
</reference>
<dbReference type="RefSeq" id="WP_047942225.1">
    <property type="nucleotide sequence ID" value="NZ_CP053989.1"/>
</dbReference>
<protein>
    <submittedName>
        <fullName evidence="1">Asparagine synthase</fullName>
    </submittedName>
</protein>
<name>A0A0J1IJX5_NIACI</name>
<comment type="caution">
    <text evidence="1">The sequence shown here is derived from an EMBL/GenBank/DDBJ whole genome shotgun (WGS) entry which is preliminary data.</text>
</comment>
<gene>
    <name evidence="1" type="ORF">ABW02_11400</name>
</gene>
<organism evidence="1 2">
    <name type="scientific">Niallia circulans</name>
    <name type="common">Bacillus circulans</name>
    <dbReference type="NCBI Taxonomy" id="1397"/>
    <lineage>
        <taxon>Bacteria</taxon>
        <taxon>Bacillati</taxon>
        <taxon>Bacillota</taxon>
        <taxon>Bacilli</taxon>
        <taxon>Bacillales</taxon>
        <taxon>Bacillaceae</taxon>
        <taxon>Niallia</taxon>
    </lineage>
</organism>
<dbReference type="EMBL" id="LDPH01000009">
    <property type="protein sequence ID" value="KLV26288.1"/>
    <property type="molecule type" value="Genomic_DNA"/>
</dbReference>
<proteinExistence type="predicted"/>